<reference evidence="2" key="1">
    <citation type="submission" date="2019-12" db="EMBL/GenBank/DDBJ databases">
        <title>Whole-genome sequence of Halomicrobium mukohataei pws1.</title>
        <authorList>
            <person name="Verma D.K."/>
            <person name="Gopal K."/>
            <person name="Prasad E.S."/>
        </authorList>
    </citation>
    <scope>NUCLEOTIDE SEQUENCE</scope>
    <source>
        <strain evidence="2">Pws1</strain>
    </source>
</reference>
<dbReference type="EMBL" id="WOYG01000001">
    <property type="protein sequence ID" value="NLV11400.1"/>
    <property type="molecule type" value="Genomic_DNA"/>
</dbReference>
<proteinExistence type="predicted"/>
<dbReference type="Proteomes" id="UP000608662">
    <property type="component" value="Unassembled WGS sequence"/>
</dbReference>
<dbReference type="Gene3D" id="3.40.30.10">
    <property type="entry name" value="Glutaredoxin"/>
    <property type="match status" value="1"/>
</dbReference>
<sequence length="153" mass="16516">MLDAGDPAPDFDLPRPLADGDETYRLSAAAHEAPVVVALLGADESGTALLRDLAAVDWSRSIDRLSVLGVGIADLDTVEALATDLDLPFPLLADPNAFFAERYDALAETPDGWRPRRALFVVDRSCRFRFAWRAEDPAADPPIDDVLGALESI</sequence>
<evidence type="ECO:0000313" key="2">
    <source>
        <dbReference type="EMBL" id="NLV11400.1"/>
    </source>
</evidence>
<evidence type="ECO:0000313" key="3">
    <source>
        <dbReference type="Proteomes" id="UP000608662"/>
    </source>
</evidence>
<accession>A0A847UIG0</accession>
<dbReference type="OrthoDB" id="165617at2157"/>
<organism evidence="2 3">
    <name type="scientific">Halomicrobium mukohataei</name>
    <dbReference type="NCBI Taxonomy" id="57705"/>
    <lineage>
        <taxon>Archaea</taxon>
        <taxon>Methanobacteriati</taxon>
        <taxon>Methanobacteriota</taxon>
        <taxon>Stenosarchaea group</taxon>
        <taxon>Halobacteria</taxon>
        <taxon>Halobacteriales</taxon>
        <taxon>Haloarculaceae</taxon>
        <taxon>Halomicrobium</taxon>
    </lineage>
</organism>
<dbReference type="GO" id="GO:0016491">
    <property type="term" value="F:oxidoreductase activity"/>
    <property type="evidence" value="ECO:0007669"/>
    <property type="project" value="InterPro"/>
</dbReference>
<dbReference type="RefSeq" id="WP_170095081.1">
    <property type="nucleotide sequence ID" value="NZ_WOYG01000001.1"/>
</dbReference>
<comment type="caution">
    <text evidence="2">The sequence shown here is derived from an EMBL/GenBank/DDBJ whole genome shotgun (WGS) entry which is preliminary data.</text>
</comment>
<dbReference type="SUPFAM" id="SSF52833">
    <property type="entry name" value="Thioredoxin-like"/>
    <property type="match status" value="1"/>
</dbReference>
<name>A0A847UIG0_9EURY</name>
<dbReference type="InterPro" id="IPR000866">
    <property type="entry name" value="AhpC/TSA"/>
</dbReference>
<gene>
    <name evidence="2" type="ORF">GOC74_15845</name>
</gene>
<dbReference type="GO" id="GO:0016209">
    <property type="term" value="F:antioxidant activity"/>
    <property type="evidence" value="ECO:0007669"/>
    <property type="project" value="InterPro"/>
</dbReference>
<dbReference type="InterPro" id="IPR036249">
    <property type="entry name" value="Thioredoxin-like_sf"/>
</dbReference>
<evidence type="ECO:0000259" key="1">
    <source>
        <dbReference type="PROSITE" id="PS51352"/>
    </source>
</evidence>
<dbReference type="Pfam" id="PF00578">
    <property type="entry name" value="AhpC-TSA"/>
    <property type="match status" value="1"/>
</dbReference>
<feature type="domain" description="Thioredoxin" evidence="1">
    <location>
        <begin position="2"/>
        <end position="153"/>
    </location>
</feature>
<protein>
    <submittedName>
        <fullName evidence="2">Redoxin domain-containing protein</fullName>
    </submittedName>
</protein>
<dbReference type="AlphaFoldDB" id="A0A847UIG0"/>
<dbReference type="InterPro" id="IPR013766">
    <property type="entry name" value="Thioredoxin_domain"/>
</dbReference>
<dbReference type="PROSITE" id="PS51352">
    <property type="entry name" value="THIOREDOXIN_2"/>
    <property type="match status" value="1"/>
</dbReference>